<name>T1F9N3_HELRO</name>
<gene>
    <name evidence="2" type="primary">20205532</name>
    <name evidence="1" type="ORF">HELRODRAFT_175781</name>
</gene>
<dbReference type="KEGG" id="hro:HELRODRAFT_175781"/>
<dbReference type="AlphaFoldDB" id="T1F9N3"/>
<dbReference type="Proteomes" id="UP000015101">
    <property type="component" value="Unassembled WGS sequence"/>
</dbReference>
<dbReference type="HOGENOM" id="CLU_1139081_0_0_1"/>
<keyword evidence="3" id="KW-1185">Reference proteome</keyword>
<reference evidence="3" key="1">
    <citation type="submission" date="2012-12" db="EMBL/GenBank/DDBJ databases">
        <authorList>
            <person name="Hellsten U."/>
            <person name="Grimwood J."/>
            <person name="Chapman J.A."/>
            <person name="Shapiro H."/>
            <person name="Aerts A."/>
            <person name="Otillar R.P."/>
            <person name="Terry A.Y."/>
            <person name="Boore J.L."/>
            <person name="Simakov O."/>
            <person name="Marletaz F."/>
            <person name="Cho S.-J."/>
            <person name="Edsinger-Gonzales E."/>
            <person name="Havlak P."/>
            <person name="Kuo D.-H."/>
            <person name="Larsson T."/>
            <person name="Lv J."/>
            <person name="Arendt D."/>
            <person name="Savage R."/>
            <person name="Osoegawa K."/>
            <person name="de Jong P."/>
            <person name="Lindberg D.R."/>
            <person name="Seaver E.C."/>
            <person name="Weisblat D.A."/>
            <person name="Putnam N.H."/>
            <person name="Grigoriev I.V."/>
            <person name="Rokhsar D.S."/>
        </authorList>
    </citation>
    <scope>NUCLEOTIDE SEQUENCE</scope>
</reference>
<dbReference type="EnsemblMetazoa" id="HelroT175781">
    <property type="protein sequence ID" value="HelroP175781"/>
    <property type="gene ID" value="HelroG175781"/>
</dbReference>
<sequence>MKQLCSSIGNLKPTKNEHLTIVGSYNIDVGNIEVMEVLTLVLVVIKANSKAELKEETIETAIPKTVTQEPEIILPPYSPKGDFDCDARDIGDARENCDARDNYDAHVNCDARVNCNARNNSDARDNCVAHVNEDEDLENSLEVDSDEDTETFDFQRDYYSINLKINNNGFNVNANMQSGQELGTDDDSSFEITLPARTRNESLVLVYLDDDINNGFIVDGDEICIAVSLIDSKNVNYESYSMHQ</sequence>
<evidence type="ECO:0000313" key="2">
    <source>
        <dbReference type="EnsemblMetazoa" id="HelroP175781"/>
    </source>
</evidence>
<proteinExistence type="predicted"/>
<dbReference type="EMBL" id="KB096945">
    <property type="protein sequence ID" value="ESO00371.1"/>
    <property type="molecule type" value="Genomic_DNA"/>
</dbReference>
<reference evidence="1 3" key="2">
    <citation type="journal article" date="2013" name="Nature">
        <title>Insights into bilaterian evolution from three spiralian genomes.</title>
        <authorList>
            <person name="Simakov O."/>
            <person name="Marletaz F."/>
            <person name="Cho S.J."/>
            <person name="Edsinger-Gonzales E."/>
            <person name="Havlak P."/>
            <person name="Hellsten U."/>
            <person name="Kuo D.H."/>
            <person name="Larsson T."/>
            <person name="Lv J."/>
            <person name="Arendt D."/>
            <person name="Savage R."/>
            <person name="Osoegawa K."/>
            <person name="de Jong P."/>
            <person name="Grimwood J."/>
            <person name="Chapman J.A."/>
            <person name="Shapiro H."/>
            <person name="Aerts A."/>
            <person name="Otillar R.P."/>
            <person name="Terry A.Y."/>
            <person name="Boore J.L."/>
            <person name="Grigoriev I.V."/>
            <person name="Lindberg D.R."/>
            <person name="Seaver E.C."/>
            <person name="Weisblat D.A."/>
            <person name="Putnam N.H."/>
            <person name="Rokhsar D.S."/>
        </authorList>
    </citation>
    <scope>NUCLEOTIDE SEQUENCE</scope>
</reference>
<accession>T1F9N3</accession>
<organism evidence="2 3">
    <name type="scientific">Helobdella robusta</name>
    <name type="common">Californian leech</name>
    <dbReference type="NCBI Taxonomy" id="6412"/>
    <lineage>
        <taxon>Eukaryota</taxon>
        <taxon>Metazoa</taxon>
        <taxon>Spiralia</taxon>
        <taxon>Lophotrochozoa</taxon>
        <taxon>Annelida</taxon>
        <taxon>Clitellata</taxon>
        <taxon>Hirudinea</taxon>
        <taxon>Rhynchobdellida</taxon>
        <taxon>Glossiphoniidae</taxon>
        <taxon>Helobdella</taxon>
    </lineage>
</organism>
<dbReference type="RefSeq" id="XP_009021421.1">
    <property type="nucleotide sequence ID" value="XM_009023173.1"/>
</dbReference>
<dbReference type="GeneID" id="20205532"/>
<evidence type="ECO:0000313" key="1">
    <source>
        <dbReference type="EMBL" id="ESO00371.1"/>
    </source>
</evidence>
<dbReference type="EMBL" id="AMQM01005424">
    <property type="status" value="NOT_ANNOTATED_CDS"/>
    <property type="molecule type" value="Genomic_DNA"/>
</dbReference>
<dbReference type="InParanoid" id="T1F9N3"/>
<reference evidence="2" key="3">
    <citation type="submission" date="2015-06" db="UniProtKB">
        <authorList>
            <consortium name="EnsemblMetazoa"/>
        </authorList>
    </citation>
    <scope>IDENTIFICATION</scope>
</reference>
<evidence type="ECO:0000313" key="3">
    <source>
        <dbReference type="Proteomes" id="UP000015101"/>
    </source>
</evidence>
<protein>
    <submittedName>
        <fullName evidence="1 2">Uncharacterized protein</fullName>
    </submittedName>
</protein>
<dbReference type="CTD" id="20205532"/>